<proteinExistence type="evidence at transcript level"/>
<keyword evidence="1" id="KW-0732">Signal</keyword>
<protein>
    <submittedName>
        <fullName evidence="2">Odorant-binding protein 25</fullName>
    </submittedName>
</protein>
<accession>A0A1J0KKD7</accession>
<organism evidence="2">
    <name type="scientific">Pyrrhalta maculicollis</name>
    <dbReference type="NCBI Taxonomy" id="226885"/>
    <lineage>
        <taxon>Eukaryota</taxon>
        <taxon>Metazoa</taxon>
        <taxon>Ecdysozoa</taxon>
        <taxon>Arthropoda</taxon>
        <taxon>Hexapoda</taxon>
        <taxon>Insecta</taxon>
        <taxon>Pterygota</taxon>
        <taxon>Neoptera</taxon>
        <taxon>Endopterygota</taxon>
        <taxon>Coleoptera</taxon>
        <taxon>Polyphaga</taxon>
        <taxon>Cucujiformia</taxon>
        <taxon>Chrysomeloidea</taxon>
        <taxon>Chrysomelidae</taxon>
        <taxon>Galerucinae</taxon>
        <taxon>Coelomerites</taxon>
        <taxon>Pyrrhalta</taxon>
    </lineage>
</organism>
<dbReference type="Pfam" id="PF01395">
    <property type="entry name" value="PBP_GOBP"/>
    <property type="match status" value="1"/>
</dbReference>
<dbReference type="GO" id="GO:0005549">
    <property type="term" value="F:odorant binding"/>
    <property type="evidence" value="ECO:0007669"/>
    <property type="project" value="InterPro"/>
</dbReference>
<name>A0A1J0KKD7_9CUCU</name>
<dbReference type="AlphaFoldDB" id="A0A1J0KKD7"/>
<feature type="signal peptide" evidence="1">
    <location>
        <begin position="1"/>
        <end position="20"/>
    </location>
</feature>
<dbReference type="SUPFAM" id="SSF47565">
    <property type="entry name" value="Insect pheromone/odorant-binding proteins"/>
    <property type="match status" value="1"/>
</dbReference>
<dbReference type="SMART" id="SM00708">
    <property type="entry name" value="PhBP"/>
    <property type="match status" value="1"/>
</dbReference>
<feature type="chain" id="PRO_5012091207" evidence="1">
    <location>
        <begin position="21"/>
        <end position="147"/>
    </location>
</feature>
<dbReference type="InterPro" id="IPR006170">
    <property type="entry name" value="PBP/GOBP"/>
</dbReference>
<dbReference type="InterPro" id="IPR036728">
    <property type="entry name" value="PBP_GOBP_sf"/>
</dbReference>
<evidence type="ECO:0000256" key="1">
    <source>
        <dbReference type="SAM" id="SignalP"/>
    </source>
</evidence>
<evidence type="ECO:0000313" key="2">
    <source>
        <dbReference type="EMBL" id="APC94185.1"/>
    </source>
</evidence>
<sequence>MKFVTSTSILLILLISSSFGLLDPKRFGKKFAALVYRAHRLCKDSTGVTQQLIDGVKVGQFPDNEPSIQYYTFCLWGASGELDDNYKLIKDQLIEYLTEMDLLEDAGTYLSCNENATKLVGVPIHKQFWEMQKCLYKNIPTENFIFF</sequence>
<reference evidence="2" key="1">
    <citation type="journal article" date="2016" name="Insect Biochem. Mol. Biol.">
        <title>Comparative transcriptome analysis of chemosensory genes in two sister leaf beetles provides insights into chemosensory speciation.</title>
        <authorList>
            <person name="Zhang B."/>
            <person name="Zhang W."/>
            <person name="Nie R.E."/>
            <person name="Li W.Z."/>
            <person name="Segraves K.A."/>
            <person name="Yang X.K."/>
            <person name="Xue H.J."/>
        </authorList>
    </citation>
    <scope>NUCLEOTIDE SEQUENCE</scope>
</reference>
<dbReference type="CDD" id="cd23992">
    <property type="entry name" value="PBP_GOBP"/>
    <property type="match status" value="1"/>
</dbReference>
<dbReference type="Gene3D" id="1.10.238.20">
    <property type="entry name" value="Pheromone/general odorant binding protein domain"/>
    <property type="match status" value="1"/>
</dbReference>
<dbReference type="EMBL" id="KX290614">
    <property type="protein sequence ID" value="APC94185.1"/>
    <property type="molecule type" value="mRNA"/>
</dbReference>